<dbReference type="SUPFAM" id="SSF53850">
    <property type="entry name" value="Periplasmic binding protein-like II"/>
    <property type="match status" value="1"/>
</dbReference>
<reference evidence="5" key="1">
    <citation type="submission" date="2022-01" db="EMBL/GenBank/DDBJ databases">
        <title>Novel bile acid biosynthetic pathways are enriched in the microbiome of centenarians.</title>
        <authorList>
            <person name="Sato Y."/>
            <person name="Atarashi K."/>
            <person name="Plichta R.D."/>
            <person name="Arai Y."/>
            <person name="Sasajima S."/>
            <person name="Kearney M.S."/>
            <person name="Suda W."/>
            <person name="Takeshita K."/>
            <person name="Sasaki T."/>
            <person name="Okamoto S."/>
            <person name="Skelly N.A."/>
            <person name="Okamura Y."/>
            <person name="Vlamakis H."/>
            <person name="Li Y."/>
            <person name="Tanoue T."/>
            <person name="Takei H."/>
            <person name="Nittono H."/>
            <person name="Narushima S."/>
            <person name="Irie J."/>
            <person name="Itoh H."/>
            <person name="Moriya K."/>
            <person name="Sugiura Y."/>
            <person name="Suematsu M."/>
            <person name="Moritoki N."/>
            <person name="Shibata S."/>
            <person name="Littman R.D."/>
            <person name="Fischbach A.M."/>
            <person name="Uwamino Y."/>
            <person name="Inoue T."/>
            <person name="Honda A."/>
            <person name="Hattori M."/>
            <person name="Murai T."/>
            <person name="Xavier J.R."/>
            <person name="Hirose N."/>
            <person name="Honda K."/>
        </authorList>
    </citation>
    <scope>NUCLEOTIDE SEQUENCE</scope>
    <source>
        <strain evidence="5">CE91-St55</strain>
    </source>
</reference>
<dbReference type="EMBL" id="BQNJ01000002">
    <property type="protein sequence ID" value="GKH04188.1"/>
    <property type="molecule type" value="Genomic_DNA"/>
</dbReference>
<dbReference type="Proteomes" id="UP001055091">
    <property type="component" value="Unassembled WGS sequence"/>
</dbReference>
<dbReference type="GO" id="GO:1901982">
    <property type="term" value="F:maltose binding"/>
    <property type="evidence" value="ECO:0007669"/>
    <property type="project" value="TreeGrafter"/>
</dbReference>
<gene>
    <name evidence="5" type="ORF">CE91St55_61690</name>
</gene>
<dbReference type="GO" id="GO:0055052">
    <property type="term" value="C:ATP-binding cassette (ABC) transporter complex, substrate-binding subunit-containing"/>
    <property type="evidence" value="ECO:0007669"/>
    <property type="project" value="TreeGrafter"/>
</dbReference>
<keyword evidence="2" id="KW-0813">Transport</keyword>
<evidence type="ECO:0000256" key="4">
    <source>
        <dbReference type="SAM" id="SignalP"/>
    </source>
</evidence>
<dbReference type="PANTHER" id="PTHR30061">
    <property type="entry name" value="MALTOSE-BINDING PERIPLASMIC PROTEIN"/>
    <property type="match status" value="1"/>
</dbReference>
<name>A0AA37JNE6_9FIRM</name>
<evidence type="ECO:0000313" key="5">
    <source>
        <dbReference type="EMBL" id="GKH04188.1"/>
    </source>
</evidence>
<keyword evidence="3 4" id="KW-0732">Signal</keyword>
<evidence type="ECO:0000256" key="1">
    <source>
        <dbReference type="ARBA" id="ARBA00008520"/>
    </source>
</evidence>
<feature type="chain" id="PRO_5041242527" evidence="4">
    <location>
        <begin position="20"/>
        <end position="428"/>
    </location>
</feature>
<dbReference type="CDD" id="cd13586">
    <property type="entry name" value="PBP2_Maltose_binding_like"/>
    <property type="match status" value="1"/>
</dbReference>
<dbReference type="AlphaFoldDB" id="A0AA37JNE6"/>
<dbReference type="Gene3D" id="3.40.190.10">
    <property type="entry name" value="Periplasmic binding protein-like II"/>
    <property type="match status" value="2"/>
</dbReference>
<dbReference type="InterPro" id="IPR006059">
    <property type="entry name" value="SBP"/>
</dbReference>
<organism evidence="5 6">
    <name type="scientific">Hungatella hathewayi</name>
    <dbReference type="NCBI Taxonomy" id="154046"/>
    <lineage>
        <taxon>Bacteria</taxon>
        <taxon>Bacillati</taxon>
        <taxon>Bacillota</taxon>
        <taxon>Clostridia</taxon>
        <taxon>Lachnospirales</taxon>
        <taxon>Lachnospiraceae</taxon>
        <taxon>Hungatella</taxon>
    </lineage>
</organism>
<comment type="similarity">
    <text evidence="1">Belongs to the bacterial solute-binding protein 1 family.</text>
</comment>
<comment type="caution">
    <text evidence="5">The sequence shown here is derived from an EMBL/GenBank/DDBJ whole genome shotgun (WGS) entry which is preliminary data.</text>
</comment>
<proteinExistence type="inferred from homology"/>
<evidence type="ECO:0000313" key="6">
    <source>
        <dbReference type="Proteomes" id="UP001055091"/>
    </source>
</evidence>
<dbReference type="Pfam" id="PF01547">
    <property type="entry name" value="SBP_bac_1"/>
    <property type="match status" value="1"/>
</dbReference>
<accession>A0AA37JNE6</accession>
<evidence type="ECO:0000256" key="3">
    <source>
        <dbReference type="ARBA" id="ARBA00022729"/>
    </source>
</evidence>
<dbReference type="GO" id="GO:0015768">
    <property type="term" value="P:maltose transport"/>
    <property type="evidence" value="ECO:0007669"/>
    <property type="project" value="TreeGrafter"/>
</dbReference>
<dbReference type="PROSITE" id="PS51257">
    <property type="entry name" value="PROKAR_LIPOPROTEIN"/>
    <property type="match status" value="1"/>
</dbReference>
<dbReference type="GO" id="GO:0042956">
    <property type="term" value="P:maltodextrin transmembrane transport"/>
    <property type="evidence" value="ECO:0007669"/>
    <property type="project" value="TreeGrafter"/>
</dbReference>
<sequence>MKKRKLCSLLLASIMAASALCGCSKELPPEAVQNSAAEADPEDVSGKIIPEEGAKLLLWTDKQAYGEAIAKGFMEAYPGVTVTAEEVGFTDARTKMELDGPAGSGADVFMISHNRLGSAISSGMVMAFEGDVRDRLLSELSDAAIKSASQDGKLYGAPVSVEANSFFYNKDIVGDEPAGTFEEIMEFAETFNDPAKNQFAFMMDAANGYSAYGFLTTYGYKLFGESGTDRDEPGFDSPEFEKGLEFYQELKKILPVESQDLKGEFVNEQFKQGKTAYILGGPWNIVDFRNAGVNFGVMTMPTLNGRTPTPFAGLKVAHVSAYTDYPHAAMLLAEYMASEPGAIILYDTNYKTTALKDISAVPELLEDRDLSVFSRQFETAFPVPNIDRMDYYYSISEKALALVFDGQLEPAEAAKKAMEEWNSLVASE</sequence>
<dbReference type="InterPro" id="IPR006061">
    <property type="entry name" value="SBP_1_CS"/>
</dbReference>
<dbReference type="GO" id="GO:0055085">
    <property type="term" value="P:transmembrane transport"/>
    <property type="evidence" value="ECO:0007669"/>
    <property type="project" value="InterPro"/>
</dbReference>
<dbReference type="PROSITE" id="PS01037">
    <property type="entry name" value="SBP_BACTERIAL_1"/>
    <property type="match status" value="1"/>
</dbReference>
<evidence type="ECO:0000256" key="2">
    <source>
        <dbReference type="ARBA" id="ARBA00022448"/>
    </source>
</evidence>
<dbReference type="GeneID" id="93150468"/>
<protein>
    <submittedName>
        <fullName evidence="5">Maltose-binding periplasmic protein</fullName>
    </submittedName>
</protein>
<dbReference type="PANTHER" id="PTHR30061:SF50">
    <property type="entry name" value="MALTOSE_MALTODEXTRIN-BINDING PERIPLASMIC PROTEIN"/>
    <property type="match status" value="1"/>
</dbReference>
<feature type="signal peptide" evidence="4">
    <location>
        <begin position="1"/>
        <end position="19"/>
    </location>
</feature>
<dbReference type="RefSeq" id="WP_195521369.1">
    <property type="nucleotide sequence ID" value="NZ_BQNJ01000002.1"/>
</dbReference>